<protein>
    <submittedName>
        <fullName evidence="1">Uncharacterized protein</fullName>
    </submittedName>
</protein>
<comment type="caution">
    <text evidence="1">The sequence shown here is derived from an EMBL/GenBank/DDBJ whole genome shotgun (WGS) entry which is preliminary data.</text>
</comment>
<dbReference type="Proteomes" id="UP001396334">
    <property type="component" value="Unassembled WGS sequence"/>
</dbReference>
<evidence type="ECO:0000313" key="1">
    <source>
        <dbReference type="EMBL" id="KAK9043748.1"/>
    </source>
</evidence>
<organism evidence="1 2">
    <name type="scientific">Hibiscus sabdariffa</name>
    <name type="common">roselle</name>
    <dbReference type="NCBI Taxonomy" id="183260"/>
    <lineage>
        <taxon>Eukaryota</taxon>
        <taxon>Viridiplantae</taxon>
        <taxon>Streptophyta</taxon>
        <taxon>Embryophyta</taxon>
        <taxon>Tracheophyta</taxon>
        <taxon>Spermatophyta</taxon>
        <taxon>Magnoliopsida</taxon>
        <taxon>eudicotyledons</taxon>
        <taxon>Gunneridae</taxon>
        <taxon>Pentapetalae</taxon>
        <taxon>rosids</taxon>
        <taxon>malvids</taxon>
        <taxon>Malvales</taxon>
        <taxon>Malvaceae</taxon>
        <taxon>Malvoideae</taxon>
        <taxon>Hibiscus</taxon>
    </lineage>
</organism>
<keyword evidence="2" id="KW-1185">Reference proteome</keyword>
<reference evidence="1 2" key="1">
    <citation type="journal article" date="2024" name="G3 (Bethesda)">
        <title>Genome assembly of Hibiscus sabdariffa L. provides insights into metabolisms of medicinal natural products.</title>
        <authorList>
            <person name="Kim T."/>
        </authorList>
    </citation>
    <scope>NUCLEOTIDE SEQUENCE [LARGE SCALE GENOMIC DNA]</scope>
    <source>
        <strain evidence="1">TK-2024</strain>
        <tissue evidence="1">Old leaves</tissue>
    </source>
</reference>
<name>A0ABR2U2S0_9ROSI</name>
<dbReference type="EMBL" id="JBBPBN010000003">
    <property type="protein sequence ID" value="KAK9043748.1"/>
    <property type="molecule type" value="Genomic_DNA"/>
</dbReference>
<sequence length="453" mass="50883">MKVNTNRGIRERVGLPGSAVLFVSGTESTDESIKATPSLSKRAGWEAVGETSMHSLVIGNGLLTNSSCDIQKDEVMVMEKFKTDATNDKESCGEIVNLPCFKLEYSNPITQVLVNMSMDWWLLGTNFMLIRCDPITLQYEGPATHNKIYGQRCGQWKTTTKFQGVFRTLQHYYSKVCIEVEKQRLGLNLCTENSIPSSKRLLFNGNIVFETNSSWDNSNTEQPDLWSVNRGALQGRTIGNVYTWIIKQLLNQLLGMEISNIFANVMVREFKDVDMNNKSNGVVKSNGNLRVSKDPKSDGYEVNECTAKISVIEKSHEKQELLGVKREKVEDHKFMDNKFSTDIPKEKRKKGEDHKFSTTASVWICANGITNVDSTLFPTFAREFSDSVMNERPQCAEGLIMALHMAREKCHSGRVEAGAARVKAGTSRIGAEGSLSASLWKLRKRQGEIRVFF</sequence>
<proteinExistence type="predicted"/>
<evidence type="ECO:0000313" key="2">
    <source>
        <dbReference type="Proteomes" id="UP001396334"/>
    </source>
</evidence>
<accession>A0ABR2U2S0</accession>
<gene>
    <name evidence="1" type="ORF">V6N11_072080</name>
</gene>